<dbReference type="PROSITE" id="PS00768">
    <property type="entry name" value="TRANSTHYRETIN_1"/>
    <property type="match status" value="1"/>
</dbReference>
<dbReference type="GO" id="GO:0033971">
    <property type="term" value="F:hydroxyisourate hydrolase activity"/>
    <property type="evidence" value="ECO:0007669"/>
    <property type="project" value="UniProtKB-EC"/>
</dbReference>
<dbReference type="InterPro" id="IPR023418">
    <property type="entry name" value="Thyroxine_BS"/>
</dbReference>
<keyword evidence="7" id="KW-0378">Hydrolase</keyword>
<dbReference type="EC" id="3.5.2.17" evidence="5"/>
<dbReference type="STRING" id="41427.A0A182JDW7"/>
<dbReference type="SUPFAM" id="SSF49472">
    <property type="entry name" value="Transthyretin (synonym: prealbumin)"/>
    <property type="match status" value="1"/>
</dbReference>
<comment type="catalytic activity">
    <reaction evidence="1">
        <text>5-hydroxyisourate + H2O = 5-hydroxy-2-oxo-4-ureido-2,5-dihydro-1H-imidazole-5-carboxylate + H(+)</text>
        <dbReference type="Rhea" id="RHEA:23736"/>
        <dbReference type="ChEBI" id="CHEBI:15377"/>
        <dbReference type="ChEBI" id="CHEBI:15378"/>
        <dbReference type="ChEBI" id="CHEBI:18072"/>
        <dbReference type="ChEBI" id="CHEBI:58639"/>
        <dbReference type="EC" id="3.5.2.17"/>
    </reaction>
</comment>
<keyword evidence="6" id="KW-0659">Purine metabolism</keyword>
<proteinExistence type="inferred from homology"/>
<evidence type="ECO:0000256" key="2">
    <source>
        <dbReference type="ARBA" id="ARBA00002704"/>
    </source>
</evidence>
<dbReference type="InterPro" id="IPR000895">
    <property type="entry name" value="Transthyretin/HIU_hydrolase"/>
</dbReference>
<evidence type="ECO:0000259" key="8">
    <source>
        <dbReference type="SMART" id="SM00095"/>
    </source>
</evidence>
<evidence type="ECO:0000256" key="4">
    <source>
        <dbReference type="ARBA" id="ARBA00011881"/>
    </source>
</evidence>
<dbReference type="NCBIfam" id="TIGR02962">
    <property type="entry name" value="hdxy_isourate"/>
    <property type="match status" value="1"/>
</dbReference>
<evidence type="ECO:0000313" key="9">
    <source>
        <dbReference type="EnsemblMetazoa" id="AATE016248-PA.1"/>
    </source>
</evidence>
<accession>A0A182JDW7</accession>
<dbReference type="CDD" id="cd05822">
    <property type="entry name" value="TLP_HIUase"/>
    <property type="match status" value="1"/>
</dbReference>
<dbReference type="GO" id="GO:0006144">
    <property type="term" value="P:purine nucleobase metabolic process"/>
    <property type="evidence" value="ECO:0007669"/>
    <property type="project" value="UniProtKB-KW"/>
</dbReference>
<evidence type="ECO:0000256" key="7">
    <source>
        <dbReference type="ARBA" id="ARBA00022801"/>
    </source>
</evidence>
<comment type="similarity">
    <text evidence="3">Belongs to the transthyretin family. 5-hydroxyisourate hydrolase subfamily.</text>
</comment>
<dbReference type="AlphaFoldDB" id="A0A182JDW7"/>
<sequence>LRRSCWCANNPVSPPEPVLATQPATIKPRGLPISLSGSSVSGSGGPSGALKKCTPNQPVSNKYRPEARTKSRLTSSFRSPRWRLWIVLLFRASVLGCFALHSIVRSLVSRLFLPAMVPTVRARHPPLRLLLLLLAALLIAQFGPGAAATVKISSHGSNNASGSPSEQTMQNLSTHILDTTRGRPAAEVPVTLYRQTTSQTWTKIGAGITDGDGRFREFFAADGPQPGLQTGVYKLHFEVGSYFRSRSVESLYPFVEIVFVVVDPAQHYHIPLLLNPFGYSTYRGS</sequence>
<name>A0A182JDW7_ANOAO</name>
<evidence type="ECO:0000256" key="6">
    <source>
        <dbReference type="ARBA" id="ARBA00022631"/>
    </source>
</evidence>
<organism evidence="9">
    <name type="scientific">Anopheles atroparvus</name>
    <name type="common">European mosquito</name>
    <dbReference type="NCBI Taxonomy" id="41427"/>
    <lineage>
        <taxon>Eukaryota</taxon>
        <taxon>Metazoa</taxon>
        <taxon>Ecdysozoa</taxon>
        <taxon>Arthropoda</taxon>
        <taxon>Hexapoda</taxon>
        <taxon>Insecta</taxon>
        <taxon>Pterygota</taxon>
        <taxon>Neoptera</taxon>
        <taxon>Endopterygota</taxon>
        <taxon>Diptera</taxon>
        <taxon>Nematocera</taxon>
        <taxon>Culicoidea</taxon>
        <taxon>Culicidae</taxon>
        <taxon>Anophelinae</taxon>
        <taxon>Anopheles</taxon>
    </lineage>
</organism>
<feature type="domain" description="Transthyretin/hydroxyisourate hydrolase" evidence="8">
    <location>
        <begin position="167"/>
        <end position="284"/>
    </location>
</feature>
<comment type="subunit">
    <text evidence="4">Homotetramer.</text>
</comment>
<evidence type="ECO:0000256" key="3">
    <source>
        <dbReference type="ARBA" id="ARBA00009850"/>
    </source>
</evidence>
<dbReference type="PANTHER" id="PTHR10395:SF7">
    <property type="entry name" value="5-HYDROXYISOURATE HYDROLASE"/>
    <property type="match status" value="1"/>
</dbReference>
<dbReference type="PRINTS" id="PR00189">
    <property type="entry name" value="TRNSTHYRETIN"/>
</dbReference>
<dbReference type="VEuPathDB" id="VectorBase:AATE016248"/>
<dbReference type="InterPro" id="IPR014306">
    <property type="entry name" value="Hydroxyisourate_hydrolase"/>
</dbReference>
<protein>
    <recommendedName>
        <fullName evidence="5">hydroxyisourate hydrolase</fullName>
        <ecNumber evidence="5">3.5.2.17</ecNumber>
    </recommendedName>
</protein>
<reference evidence="9" key="1">
    <citation type="submission" date="2022-08" db="UniProtKB">
        <authorList>
            <consortium name="EnsemblMetazoa"/>
        </authorList>
    </citation>
    <scope>IDENTIFICATION</scope>
    <source>
        <strain evidence="9">EBRO</strain>
    </source>
</reference>
<dbReference type="InterPro" id="IPR036817">
    <property type="entry name" value="Transthyretin/HIU_hydrolase_sf"/>
</dbReference>
<comment type="function">
    <text evidence="2">Catalyzes the hydrolysis of 5-hydroxyisourate (HIU) to 2-oxo-4-hydroxy-4-carboxy-5-ureidoimidazoline (OHCU).</text>
</comment>
<dbReference type="InterPro" id="IPR023416">
    <property type="entry name" value="Transthyretin/HIU_hydrolase_d"/>
</dbReference>
<dbReference type="EnsemblMetazoa" id="AATE016248-RA">
    <property type="protein sequence ID" value="AATE016248-PA.1"/>
    <property type="gene ID" value="AATE016248"/>
</dbReference>
<dbReference type="SMART" id="SM00095">
    <property type="entry name" value="TR_THY"/>
    <property type="match status" value="1"/>
</dbReference>
<dbReference type="PANTHER" id="PTHR10395">
    <property type="entry name" value="URICASE AND TRANSTHYRETIN-RELATED"/>
    <property type="match status" value="1"/>
</dbReference>
<dbReference type="Gene3D" id="2.60.40.180">
    <property type="entry name" value="Transthyretin/hydroxyisourate hydrolase domain"/>
    <property type="match status" value="1"/>
</dbReference>
<evidence type="ECO:0000256" key="1">
    <source>
        <dbReference type="ARBA" id="ARBA00001043"/>
    </source>
</evidence>
<dbReference type="Pfam" id="PF00576">
    <property type="entry name" value="Transthyretin"/>
    <property type="match status" value="1"/>
</dbReference>
<evidence type="ECO:0000256" key="5">
    <source>
        <dbReference type="ARBA" id="ARBA00012609"/>
    </source>
</evidence>